<proteinExistence type="predicted"/>
<name>A0ABT4ANU8_9BACT</name>
<comment type="caution">
    <text evidence="1">The sequence shown here is derived from an EMBL/GenBank/DDBJ whole genome shotgun (WGS) entry which is preliminary data.</text>
</comment>
<sequence length="61" mass="6556">MGETTLCPDCGGELVVRDWHSILSYRLTAEGGCPNCGTRIPGHFGAKPGDFGRRRLPIAVL</sequence>
<dbReference type="EMBL" id="JAPNKA010000001">
    <property type="protein sequence ID" value="MCY1083367.1"/>
    <property type="molecule type" value="Genomic_DNA"/>
</dbReference>
<keyword evidence="2" id="KW-1185">Reference proteome</keyword>
<organism evidence="1 2">
    <name type="scientific">Archangium lansingense</name>
    <dbReference type="NCBI Taxonomy" id="2995310"/>
    <lineage>
        <taxon>Bacteria</taxon>
        <taxon>Pseudomonadati</taxon>
        <taxon>Myxococcota</taxon>
        <taxon>Myxococcia</taxon>
        <taxon>Myxococcales</taxon>
        <taxon>Cystobacterineae</taxon>
        <taxon>Archangiaceae</taxon>
        <taxon>Archangium</taxon>
    </lineage>
</organism>
<reference evidence="1 2" key="1">
    <citation type="submission" date="2022-11" db="EMBL/GenBank/DDBJ databases">
        <title>Minimal conservation of predation-associated metabolite biosynthetic gene clusters underscores biosynthetic potential of Myxococcota including descriptions for ten novel species: Archangium lansinium sp. nov., Myxococcus landrumus sp. nov., Nannocystis bai.</title>
        <authorList>
            <person name="Ahearne A."/>
            <person name="Stevens C."/>
            <person name="Phillips K."/>
        </authorList>
    </citation>
    <scope>NUCLEOTIDE SEQUENCE [LARGE SCALE GENOMIC DNA]</scope>
    <source>
        <strain evidence="1 2">MIWBW</strain>
    </source>
</reference>
<protein>
    <submittedName>
        <fullName evidence="1">Uncharacterized protein</fullName>
    </submittedName>
</protein>
<gene>
    <name evidence="1" type="ORF">OV287_53920</name>
</gene>
<dbReference type="RefSeq" id="WP_267541901.1">
    <property type="nucleotide sequence ID" value="NZ_JAPNKA010000001.1"/>
</dbReference>
<accession>A0ABT4ANU8</accession>
<evidence type="ECO:0000313" key="1">
    <source>
        <dbReference type="EMBL" id="MCY1083367.1"/>
    </source>
</evidence>
<dbReference type="Proteomes" id="UP001207654">
    <property type="component" value="Unassembled WGS sequence"/>
</dbReference>
<evidence type="ECO:0000313" key="2">
    <source>
        <dbReference type="Proteomes" id="UP001207654"/>
    </source>
</evidence>